<dbReference type="InterPro" id="IPR043129">
    <property type="entry name" value="ATPase_NBD"/>
</dbReference>
<gene>
    <name evidence="9" type="ORF">AB8B22_06005</name>
</gene>
<keyword evidence="7" id="KW-0067">ATP-binding</keyword>
<dbReference type="GO" id="GO:0005737">
    <property type="term" value="C:cytoplasm"/>
    <property type="evidence" value="ECO:0007669"/>
    <property type="project" value="InterPro"/>
</dbReference>
<dbReference type="GO" id="GO:0005524">
    <property type="term" value="F:ATP binding"/>
    <property type="evidence" value="ECO:0007669"/>
    <property type="project" value="UniProtKB-KW"/>
</dbReference>
<dbReference type="PROSITE" id="PS01125">
    <property type="entry name" value="ROK"/>
    <property type="match status" value="1"/>
</dbReference>
<dbReference type="RefSeq" id="WP_094080320.1">
    <property type="nucleotide sequence ID" value="NZ_CP165644.1"/>
</dbReference>
<dbReference type="InterPro" id="IPR000600">
    <property type="entry name" value="ROK"/>
</dbReference>
<evidence type="ECO:0000313" key="9">
    <source>
        <dbReference type="EMBL" id="XDU65980.1"/>
    </source>
</evidence>
<dbReference type="InterPro" id="IPR049874">
    <property type="entry name" value="ROK_cs"/>
</dbReference>
<evidence type="ECO:0000256" key="8">
    <source>
        <dbReference type="ARBA" id="ARBA00032386"/>
    </source>
</evidence>
<dbReference type="PANTHER" id="PTHR18964:SF149">
    <property type="entry name" value="BIFUNCTIONAL UDP-N-ACETYLGLUCOSAMINE 2-EPIMERASE_N-ACETYLMANNOSAMINE KINASE"/>
    <property type="match status" value="1"/>
</dbReference>
<evidence type="ECO:0000256" key="7">
    <source>
        <dbReference type="ARBA" id="ARBA00022840"/>
    </source>
</evidence>
<dbReference type="GO" id="GO:0004340">
    <property type="term" value="F:glucokinase activity"/>
    <property type="evidence" value="ECO:0007669"/>
    <property type="project" value="UniProtKB-EC"/>
</dbReference>
<comment type="similarity">
    <text evidence="1">Belongs to the ROK (NagC/XylR) family.</text>
</comment>
<dbReference type="Gene3D" id="3.30.420.40">
    <property type="match status" value="2"/>
</dbReference>
<reference evidence="9" key="1">
    <citation type="submission" date="2024-07" db="EMBL/GenBank/DDBJ databases">
        <authorList>
            <person name="Li X.-J."/>
            <person name="Wang X."/>
        </authorList>
    </citation>
    <scope>NUCLEOTIDE SEQUENCE</scope>
    <source>
        <strain evidence="9">HSP-334</strain>
    </source>
</reference>
<dbReference type="NCBIfam" id="TIGR00744">
    <property type="entry name" value="ROK_glcA_fam"/>
    <property type="match status" value="1"/>
</dbReference>
<dbReference type="EC" id="2.7.1.2" evidence="2"/>
<name>A0AB39VE45_9FUSO</name>
<protein>
    <recommendedName>
        <fullName evidence="3">Glucokinase</fullName>
        <ecNumber evidence="2">2.7.1.2</ecNumber>
    </recommendedName>
    <alternativeName>
        <fullName evidence="8">Glucose kinase</fullName>
    </alternativeName>
</protein>
<evidence type="ECO:0000256" key="5">
    <source>
        <dbReference type="ARBA" id="ARBA00022741"/>
    </source>
</evidence>
<keyword evidence="4" id="KW-0808">Transferase</keyword>
<dbReference type="PANTHER" id="PTHR18964">
    <property type="entry name" value="ROK (REPRESSOR, ORF, KINASE) FAMILY"/>
    <property type="match status" value="1"/>
</dbReference>
<evidence type="ECO:0000256" key="4">
    <source>
        <dbReference type="ARBA" id="ARBA00022679"/>
    </source>
</evidence>
<dbReference type="GO" id="GO:0006096">
    <property type="term" value="P:glycolytic process"/>
    <property type="evidence" value="ECO:0007669"/>
    <property type="project" value="InterPro"/>
</dbReference>
<proteinExistence type="inferred from homology"/>
<dbReference type="EMBL" id="CP165644">
    <property type="protein sequence ID" value="XDU65980.1"/>
    <property type="molecule type" value="Genomic_DNA"/>
</dbReference>
<dbReference type="AlphaFoldDB" id="A0AB39VE45"/>
<organism evidence="9">
    <name type="scientific">Leptotrichia rugosa</name>
    <dbReference type="NCBI Taxonomy" id="3239302"/>
    <lineage>
        <taxon>Bacteria</taxon>
        <taxon>Fusobacteriati</taxon>
        <taxon>Fusobacteriota</taxon>
        <taxon>Fusobacteriia</taxon>
        <taxon>Fusobacteriales</taxon>
        <taxon>Leptotrichiaceae</taxon>
        <taxon>Leptotrichia</taxon>
    </lineage>
</organism>
<sequence>MKYYVGIDLGGTNTKLGLVDESGNIIFTTIAKTDSIEGFSETIKRLSNILKAQIETSNVSFSDVKSVGIGVPGPVLNNRIVKFWANFPWKNGVDLALEFEKNLGIPVKADNDVNVITLGEMWQGAGQGYKNVLGLAIGTGIGGGIIVDGKLISGLNGAGGEVGHIKIEHNGKLCGCGQKGCWEAYASATGIIREAQSRLAVNKQNLLYKMTKGRDLEAKDVFDAAKQGDKFSLGIVDYEAEKLALGIGNLLNILDPEIVVIGGGVALSGDFLFDKVKEKIKEVAFPSTLETLKIVTAKLGNDAGILGAAYLGMQG</sequence>
<keyword evidence="6" id="KW-0418">Kinase</keyword>
<dbReference type="InterPro" id="IPR004654">
    <property type="entry name" value="ROK_glcA"/>
</dbReference>
<evidence type="ECO:0000256" key="1">
    <source>
        <dbReference type="ARBA" id="ARBA00006479"/>
    </source>
</evidence>
<keyword evidence="5" id="KW-0547">Nucleotide-binding</keyword>
<evidence type="ECO:0000256" key="3">
    <source>
        <dbReference type="ARBA" id="ARBA00014701"/>
    </source>
</evidence>
<dbReference type="KEGG" id="lrug:AB8B22_06005"/>
<accession>A0AB39VE45</accession>
<evidence type="ECO:0000256" key="2">
    <source>
        <dbReference type="ARBA" id="ARBA00012323"/>
    </source>
</evidence>
<evidence type="ECO:0000256" key="6">
    <source>
        <dbReference type="ARBA" id="ARBA00022777"/>
    </source>
</evidence>
<dbReference type="Pfam" id="PF00480">
    <property type="entry name" value="ROK"/>
    <property type="match status" value="1"/>
</dbReference>
<dbReference type="SUPFAM" id="SSF53067">
    <property type="entry name" value="Actin-like ATPase domain"/>
    <property type="match status" value="1"/>
</dbReference>